<feature type="transmembrane region" description="Helical" evidence="7">
    <location>
        <begin position="146"/>
        <end position="164"/>
    </location>
</feature>
<dbReference type="InterPro" id="IPR035906">
    <property type="entry name" value="MetI-like_sf"/>
</dbReference>
<feature type="transmembrane region" description="Helical" evidence="7">
    <location>
        <begin position="246"/>
        <end position="265"/>
    </location>
</feature>
<accession>A0A4R7VII4</accession>
<dbReference type="AlphaFoldDB" id="A0A4R7VII4"/>
<evidence type="ECO:0000256" key="6">
    <source>
        <dbReference type="ARBA" id="ARBA00023136"/>
    </source>
</evidence>
<keyword evidence="10" id="KW-1185">Reference proteome</keyword>
<dbReference type="EMBL" id="SOCP01000008">
    <property type="protein sequence ID" value="TDV48908.1"/>
    <property type="molecule type" value="Genomic_DNA"/>
</dbReference>
<dbReference type="Pfam" id="PF00528">
    <property type="entry name" value="BPD_transp_1"/>
    <property type="match status" value="1"/>
</dbReference>
<keyword evidence="6 7" id="KW-0472">Membrane</keyword>
<evidence type="ECO:0000256" key="7">
    <source>
        <dbReference type="RuleBase" id="RU363032"/>
    </source>
</evidence>
<feature type="transmembrane region" description="Helical" evidence="7">
    <location>
        <begin position="185"/>
        <end position="207"/>
    </location>
</feature>
<organism evidence="9 10">
    <name type="scientific">Actinophytocola oryzae</name>
    <dbReference type="NCBI Taxonomy" id="502181"/>
    <lineage>
        <taxon>Bacteria</taxon>
        <taxon>Bacillati</taxon>
        <taxon>Actinomycetota</taxon>
        <taxon>Actinomycetes</taxon>
        <taxon>Pseudonocardiales</taxon>
        <taxon>Pseudonocardiaceae</taxon>
    </lineage>
</organism>
<comment type="similarity">
    <text evidence="7">Belongs to the binding-protein-dependent transport system permease family.</text>
</comment>
<comment type="caution">
    <text evidence="9">The sequence shown here is derived from an EMBL/GenBank/DDBJ whole genome shotgun (WGS) entry which is preliminary data.</text>
</comment>
<evidence type="ECO:0000256" key="1">
    <source>
        <dbReference type="ARBA" id="ARBA00004651"/>
    </source>
</evidence>
<name>A0A4R7VII4_9PSEU</name>
<feature type="transmembrane region" description="Helical" evidence="7">
    <location>
        <begin position="110"/>
        <end position="134"/>
    </location>
</feature>
<comment type="subcellular location">
    <subcellularLocation>
        <location evidence="1 7">Cell membrane</location>
        <topology evidence="1 7">Multi-pass membrane protein</topology>
    </subcellularLocation>
</comment>
<dbReference type="GO" id="GO:0005886">
    <property type="term" value="C:plasma membrane"/>
    <property type="evidence" value="ECO:0007669"/>
    <property type="project" value="UniProtKB-SubCell"/>
</dbReference>
<feature type="domain" description="ABC transmembrane type-1" evidence="8">
    <location>
        <begin position="75"/>
        <end position="265"/>
    </location>
</feature>
<feature type="transmembrane region" description="Helical" evidence="7">
    <location>
        <begin position="74"/>
        <end position="98"/>
    </location>
</feature>
<keyword evidence="2 7" id="KW-0813">Transport</keyword>
<dbReference type="InterPro" id="IPR000515">
    <property type="entry name" value="MetI-like"/>
</dbReference>
<evidence type="ECO:0000313" key="10">
    <source>
        <dbReference type="Proteomes" id="UP000294927"/>
    </source>
</evidence>
<dbReference type="CDD" id="cd06261">
    <property type="entry name" value="TM_PBP2"/>
    <property type="match status" value="1"/>
</dbReference>
<dbReference type="PANTHER" id="PTHR43744:SF12">
    <property type="entry name" value="ABC TRANSPORTER PERMEASE PROTEIN MG189-RELATED"/>
    <property type="match status" value="1"/>
</dbReference>
<proteinExistence type="inferred from homology"/>
<evidence type="ECO:0000256" key="5">
    <source>
        <dbReference type="ARBA" id="ARBA00022989"/>
    </source>
</evidence>
<keyword evidence="3" id="KW-1003">Cell membrane</keyword>
<dbReference type="SUPFAM" id="SSF161098">
    <property type="entry name" value="MetI-like"/>
    <property type="match status" value="1"/>
</dbReference>
<protein>
    <submittedName>
        <fullName evidence="9">Carbohydrate ABC transporter membrane protein 2 (CUT1 family)</fullName>
    </submittedName>
</protein>
<gene>
    <name evidence="9" type="ORF">CLV71_108269</name>
</gene>
<evidence type="ECO:0000256" key="3">
    <source>
        <dbReference type="ARBA" id="ARBA00022475"/>
    </source>
</evidence>
<keyword evidence="4 7" id="KW-0812">Transmembrane</keyword>
<evidence type="ECO:0000256" key="4">
    <source>
        <dbReference type="ARBA" id="ARBA00022692"/>
    </source>
</evidence>
<reference evidence="9 10" key="1">
    <citation type="submission" date="2019-03" db="EMBL/GenBank/DDBJ databases">
        <title>Genomic Encyclopedia of Archaeal and Bacterial Type Strains, Phase II (KMG-II): from individual species to whole genera.</title>
        <authorList>
            <person name="Goeker M."/>
        </authorList>
    </citation>
    <scope>NUCLEOTIDE SEQUENCE [LARGE SCALE GENOMIC DNA]</scope>
    <source>
        <strain evidence="9 10">DSM 45499</strain>
    </source>
</reference>
<keyword evidence="5 7" id="KW-1133">Transmembrane helix</keyword>
<evidence type="ECO:0000313" key="9">
    <source>
        <dbReference type="EMBL" id="TDV48908.1"/>
    </source>
</evidence>
<feature type="transmembrane region" description="Helical" evidence="7">
    <location>
        <begin position="14"/>
        <end position="36"/>
    </location>
</feature>
<dbReference type="Gene3D" id="1.10.3720.10">
    <property type="entry name" value="MetI-like"/>
    <property type="match status" value="1"/>
</dbReference>
<dbReference type="RefSeq" id="WP_208297698.1">
    <property type="nucleotide sequence ID" value="NZ_SOCP01000008.1"/>
</dbReference>
<dbReference type="PROSITE" id="PS50928">
    <property type="entry name" value="ABC_TM1"/>
    <property type="match status" value="1"/>
</dbReference>
<dbReference type="PRINTS" id="PR00173">
    <property type="entry name" value="EDTRNSPORT"/>
</dbReference>
<sequence length="279" mass="30635">MTDRLRSRDRAARAVLYLVLCGGLVVVVGPFVWMLLSSFKPEGEIRADPPTWWPHDPSLANYGNLFDRLDFPTYFTNSAVVAVVTTVGNLLFCSAAGYALAKLPFAGRRVLFAIVLGTLMVPSVVTIVPLFVLASNLGLVNTVAGLILPYLAQAFGVFLMRQFILSIPDDLLEAARIDAASEWRIFWRIVLPLCRPALATLGILTFLGSWNNFLWPLVAATEEETYTLPVALALYAIGQNRTEYDILLAGSVVIVLPVIVVFVLLQRHFVRGIATTGLK</sequence>
<evidence type="ECO:0000256" key="2">
    <source>
        <dbReference type="ARBA" id="ARBA00022448"/>
    </source>
</evidence>
<evidence type="ECO:0000259" key="8">
    <source>
        <dbReference type="PROSITE" id="PS50928"/>
    </source>
</evidence>
<dbReference type="GO" id="GO:0055085">
    <property type="term" value="P:transmembrane transport"/>
    <property type="evidence" value="ECO:0007669"/>
    <property type="project" value="InterPro"/>
</dbReference>
<dbReference type="PANTHER" id="PTHR43744">
    <property type="entry name" value="ABC TRANSPORTER PERMEASE PROTEIN MG189-RELATED-RELATED"/>
    <property type="match status" value="1"/>
</dbReference>
<dbReference type="Proteomes" id="UP000294927">
    <property type="component" value="Unassembled WGS sequence"/>
</dbReference>